<dbReference type="OMA" id="MLTTQYA"/>
<dbReference type="Gene3D" id="3.40.50.720">
    <property type="entry name" value="NAD(P)-binding Rossmann-like Domain"/>
    <property type="match status" value="1"/>
</dbReference>
<dbReference type="Pfam" id="PF00106">
    <property type="entry name" value="adh_short"/>
    <property type="match status" value="1"/>
</dbReference>
<dbReference type="GO" id="GO:0016491">
    <property type="term" value="F:oxidoreductase activity"/>
    <property type="evidence" value="ECO:0007669"/>
    <property type="project" value="UniProtKB-KW"/>
</dbReference>
<proteinExistence type="inferred from homology"/>
<sequence length="308" mass="33044">MVIPSAYPTIYKPRSHPPNSHHFISLKSLEPSISGPIVFQPKPNPVQSTSPSTSRARDNPIQLKMSPIALITGSNQGIGRATAEALAINHGFHVLITSRNLAAGEAVASSLRAKGHKATAIQLDLTSESSIKAAVAFVEQEFGALDVLINNAGILIDVQKDLSPWELYTRTFTTNVVGPGVLTELLVPLLRKAPSGLPRIIFVTSAMGSLHYATDKSLPWYGIDYKVYDASKAAVNMLMLNFARVLEEGNGKGKVNAVCPGYVNTNLTRFDENGVSVEMGARRVVEVAVAGEEGPNRTFSNASGELPW</sequence>
<keyword evidence="2" id="KW-0521">NADP</keyword>
<dbReference type="OrthoDB" id="191139at2759"/>
<keyword evidence="7" id="KW-1185">Reference proteome</keyword>
<dbReference type="InterPro" id="IPR036291">
    <property type="entry name" value="NAD(P)-bd_dom_sf"/>
</dbReference>
<evidence type="ECO:0000256" key="2">
    <source>
        <dbReference type="ARBA" id="ARBA00022857"/>
    </source>
</evidence>
<keyword evidence="3" id="KW-0560">Oxidoreductase</keyword>
<evidence type="ECO:0000313" key="7">
    <source>
        <dbReference type="Proteomes" id="UP000054771"/>
    </source>
</evidence>
<evidence type="ECO:0000313" key="6">
    <source>
        <dbReference type="EMBL" id="CEL09344.1"/>
    </source>
</evidence>
<dbReference type="PRINTS" id="PR00081">
    <property type="entry name" value="GDHRDH"/>
</dbReference>
<dbReference type="STRING" id="454130.A0A0U5GCB8"/>
<dbReference type="PANTHER" id="PTHR43963">
    <property type="entry name" value="CARBONYL REDUCTASE 1-RELATED"/>
    <property type="match status" value="1"/>
</dbReference>
<dbReference type="SUPFAM" id="SSF51735">
    <property type="entry name" value="NAD(P)-binding Rossmann-fold domains"/>
    <property type="match status" value="1"/>
</dbReference>
<organism evidence="6 7">
    <name type="scientific">Aspergillus calidoustus</name>
    <dbReference type="NCBI Taxonomy" id="454130"/>
    <lineage>
        <taxon>Eukaryota</taxon>
        <taxon>Fungi</taxon>
        <taxon>Dikarya</taxon>
        <taxon>Ascomycota</taxon>
        <taxon>Pezizomycotina</taxon>
        <taxon>Eurotiomycetes</taxon>
        <taxon>Eurotiomycetidae</taxon>
        <taxon>Eurotiales</taxon>
        <taxon>Aspergillaceae</taxon>
        <taxon>Aspergillus</taxon>
        <taxon>Aspergillus subgen. Nidulantes</taxon>
    </lineage>
</organism>
<feature type="region of interest" description="Disordered" evidence="5">
    <location>
        <begin position="39"/>
        <end position="58"/>
    </location>
</feature>
<protein>
    <recommendedName>
        <fullName evidence="8">Short chain dehydrogenase family protein</fullName>
    </recommendedName>
</protein>
<evidence type="ECO:0000256" key="5">
    <source>
        <dbReference type="SAM" id="MobiDB-lite"/>
    </source>
</evidence>
<dbReference type="PRINTS" id="PR00080">
    <property type="entry name" value="SDRFAMILY"/>
</dbReference>
<evidence type="ECO:0000256" key="4">
    <source>
        <dbReference type="RuleBase" id="RU000363"/>
    </source>
</evidence>
<gene>
    <name evidence="6" type="ORF">ASPCAL12481</name>
</gene>
<accession>A0A0U5GCB8</accession>
<dbReference type="InterPro" id="IPR002347">
    <property type="entry name" value="SDR_fam"/>
</dbReference>
<dbReference type="Proteomes" id="UP000054771">
    <property type="component" value="Unassembled WGS sequence"/>
</dbReference>
<reference evidence="7" key="1">
    <citation type="journal article" date="2016" name="Genome Announc.">
        <title>Draft genome sequences of fungus Aspergillus calidoustus.</title>
        <authorList>
            <person name="Horn F."/>
            <person name="Linde J."/>
            <person name="Mattern D.J."/>
            <person name="Walther G."/>
            <person name="Guthke R."/>
            <person name="Scherlach K."/>
            <person name="Martin K."/>
            <person name="Brakhage A.A."/>
            <person name="Petzke L."/>
            <person name="Valiante V."/>
        </authorList>
    </citation>
    <scope>NUCLEOTIDE SEQUENCE [LARGE SCALE GENOMIC DNA]</scope>
    <source>
        <strain evidence="7">SF006504</strain>
    </source>
</reference>
<comment type="similarity">
    <text evidence="1 4">Belongs to the short-chain dehydrogenases/reductases (SDR) family.</text>
</comment>
<feature type="compositionally biased region" description="Polar residues" evidence="5">
    <location>
        <begin position="45"/>
        <end position="54"/>
    </location>
</feature>
<evidence type="ECO:0000256" key="3">
    <source>
        <dbReference type="ARBA" id="ARBA00023002"/>
    </source>
</evidence>
<evidence type="ECO:0008006" key="8">
    <source>
        <dbReference type="Google" id="ProtNLM"/>
    </source>
</evidence>
<name>A0A0U5GCB8_ASPCI</name>
<dbReference type="PANTHER" id="PTHR43963:SF6">
    <property type="entry name" value="CHAIN DEHYDROGENASE FAMILY PROTEIN, PUTATIVE (AFU_ORTHOLOGUE AFUA_3G15350)-RELATED"/>
    <property type="match status" value="1"/>
</dbReference>
<evidence type="ECO:0000256" key="1">
    <source>
        <dbReference type="ARBA" id="ARBA00006484"/>
    </source>
</evidence>
<dbReference type="AlphaFoldDB" id="A0A0U5GCB8"/>
<dbReference type="EMBL" id="CDMC01000014">
    <property type="protein sequence ID" value="CEL09344.1"/>
    <property type="molecule type" value="Genomic_DNA"/>
</dbReference>